<dbReference type="EMBL" id="JAKTMA010000007">
    <property type="protein sequence ID" value="MCR0232161.1"/>
    <property type="molecule type" value="Genomic_DNA"/>
</dbReference>
<dbReference type="FunFam" id="3.20.20.70:FF:000014">
    <property type="entry name" value="Probable dual-specificity RNA methyltransferase RlmN"/>
    <property type="match status" value="1"/>
</dbReference>
<evidence type="ECO:0000256" key="11">
    <source>
        <dbReference type="ARBA" id="ARBA00023014"/>
    </source>
</evidence>
<evidence type="ECO:0000256" key="8">
    <source>
        <dbReference type="ARBA" id="ARBA00022694"/>
    </source>
</evidence>
<feature type="binding site" evidence="12">
    <location>
        <position position="117"/>
    </location>
    <ligand>
        <name>[4Fe-4S] cluster</name>
        <dbReference type="ChEBI" id="CHEBI:49883"/>
        <note>4Fe-4S-S-AdoMet</note>
    </ligand>
</feature>
<comment type="caution">
    <text evidence="12">Lacks conserved residue(s) required for the propagation of feature annotation.</text>
</comment>
<dbReference type="NCBIfam" id="TIGR00048">
    <property type="entry name" value="rRNA_mod_RlmN"/>
    <property type="match status" value="1"/>
</dbReference>
<dbReference type="GO" id="GO:0000049">
    <property type="term" value="F:tRNA binding"/>
    <property type="evidence" value="ECO:0007669"/>
    <property type="project" value="UniProtKB-UniRule"/>
</dbReference>
<dbReference type="Pfam" id="PF21016">
    <property type="entry name" value="RlmN_N"/>
    <property type="match status" value="1"/>
</dbReference>
<dbReference type="PROSITE" id="PS51918">
    <property type="entry name" value="RADICAL_SAM"/>
    <property type="match status" value="1"/>
</dbReference>
<dbReference type="InterPro" id="IPR048641">
    <property type="entry name" value="RlmN_N"/>
</dbReference>
<keyword evidence="7 12" id="KW-0949">S-adenosyl-L-methionine</keyword>
<dbReference type="EMBL" id="JQIF01000043">
    <property type="protein sequence ID" value="KGJ53239.1"/>
    <property type="molecule type" value="Genomic_DNA"/>
</dbReference>
<accession>A0A099I5L0</accession>
<dbReference type="PANTHER" id="PTHR30544:SF5">
    <property type="entry name" value="RADICAL SAM CORE DOMAIN-CONTAINING PROTEIN"/>
    <property type="match status" value="1"/>
</dbReference>
<dbReference type="CDD" id="cd01335">
    <property type="entry name" value="Radical_SAM"/>
    <property type="match status" value="1"/>
</dbReference>
<reference evidence="14 18" key="1">
    <citation type="submission" date="2014-08" db="EMBL/GenBank/DDBJ databases">
        <title>Clostridium innocuum, an unnegligible vancomycin-resistant pathogen causing extra-intestinal infections.</title>
        <authorList>
            <person name="Feng Y."/>
            <person name="Chiu C.-H."/>
        </authorList>
    </citation>
    <scope>NUCLEOTIDE SEQUENCE [LARGE SCALE GENOMIC DNA]</scope>
    <source>
        <strain evidence="14 18">AN88</strain>
    </source>
</reference>
<reference evidence="16" key="2">
    <citation type="journal article" date="2019" name="Nat. Med.">
        <title>A library of human gut bacterial isolates paired with longitudinal multiomics data enables mechanistic microbiome research.</title>
        <authorList>
            <person name="Poyet M."/>
            <person name="Groussin M."/>
            <person name="Gibbons S.M."/>
            <person name="Avila-Pacheco J."/>
            <person name="Jiang X."/>
            <person name="Kearney S.M."/>
            <person name="Perrotta A.R."/>
            <person name="Berdy B."/>
            <person name="Zhao S."/>
            <person name="Lieberman T.D."/>
            <person name="Swanson P.K."/>
            <person name="Smith M."/>
            <person name="Roesemann S."/>
            <person name="Alexander J.E."/>
            <person name="Rich S.A."/>
            <person name="Livny J."/>
            <person name="Vlamakis H."/>
            <person name="Clish C."/>
            <person name="Bullock K."/>
            <person name="Deik A."/>
            <person name="Scott J."/>
            <person name="Pierce K.A."/>
            <person name="Xavier R.J."/>
            <person name="Alm E.J."/>
        </authorList>
    </citation>
    <scope>NUCLEOTIDE SEQUENCE</scope>
    <source>
        <strain evidence="16">BIOML-A12</strain>
    </source>
</reference>
<dbReference type="GO" id="GO:0046872">
    <property type="term" value="F:metal ion binding"/>
    <property type="evidence" value="ECO:0007669"/>
    <property type="project" value="UniProtKB-KW"/>
</dbReference>
<evidence type="ECO:0000259" key="13">
    <source>
        <dbReference type="PROSITE" id="PS51918"/>
    </source>
</evidence>
<dbReference type="Proteomes" id="UP000503330">
    <property type="component" value="Chromosome"/>
</dbReference>
<proteinExistence type="inferred from homology"/>
<comment type="similarity">
    <text evidence="12">Belongs to the radical SAM superfamily. RlmN family.</text>
</comment>
<keyword evidence="2 12" id="KW-0004">4Fe-4S</keyword>
<dbReference type="SFLD" id="SFLDG01062">
    <property type="entry name" value="methyltransferase_(Class_A)"/>
    <property type="match status" value="1"/>
</dbReference>
<keyword evidence="12" id="KW-1015">Disulfide bond</keyword>
<feature type="domain" description="Radical SAM core" evidence="13">
    <location>
        <begin position="96"/>
        <end position="323"/>
    </location>
</feature>
<evidence type="ECO:0000256" key="3">
    <source>
        <dbReference type="ARBA" id="ARBA00022490"/>
    </source>
</evidence>
<evidence type="ECO:0000256" key="7">
    <source>
        <dbReference type="ARBA" id="ARBA00022691"/>
    </source>
</evidence>
<dbReference type="RefSeq" id="WP_002608449.1">
    <property type="nucleotide sequence ID" value="NZ_AP025565.1"/>
</dbReference>
<feature type="active site" description="Proton acceptor" evidence="12">
    <location>
        <position position="90"/>
    </location>
</feature>
<dbReference type="GO" id="GO:0070040">
    <property type="term" value="F:rRNA (adenine(2503)-C2-)-methyltransferase activity"/>
    <property type="evidence" value="ECO:0007669"/>
    <property type="project" value="UniProtKB-UniRule"/>
</dbReference>
<comment type="subcellular location">
    <subcellularLocation>
        <location evidence="1 12">Cytoplasm</location>
    </subcellularLocation>
</comment>
<name>A0A099I5L0_CLOIN</name>
<dbReference type="Gene3D" id="3.20.20.70">
    <property type="entry name" value="Aldolase class I"/>
    <property type="match status" value="1"/>
</dbReference>
<evidence type="ECO:0000256" key="5">
    <source>
        <dbReference type="ARBA" id="ARBA00022603"/>
    </source>
</evidence>
<keyword evidence="3 12" id="KW-0963">Cytoplasm</keyword>
<dbReference type="Proteomes" id="UP001203972">
    <property type="component" value="Unassembled WGS sequence"/>
</dbReference>
<feature type="active site" description="S-methylcysteine intermediate" evidence="12">
    <location>
        <position position="334"/>
    </location>
</feature>
<evidence type="ECO:0000256" key="6">
    <source>
        <dbReference type="ARBA" id="ARBA00022679"/>
    </source>
</evidence>
<keyword evidence="5 12" id="KW-0489">Methyltransferase</keyword>
<dbReference type="SUPFAM" id="SSF102114">
    <property type="entry name" value="Radical SAM enzymes"/>
    <property type="match status" value="1"/>
</dbReference>
<comment type="catalytic activity">
    <reaction evidence="12">
        <text>adenosine(2503) in 23S rRNA + 2 reduced [2Fe-2S]-[ferredoxin] + 2 S-adenosyl-L-methionine = 2-methyladenosine(2503) in 23S rRNA + 5'-deoxyadenosine + L-methionine + 2 oxidized [2Fe-2S]-[ferredoxin] + S-adenosyl-L-homocysteine</text>
        <dbReference type="Rhea" id="RHEA:42916"/>
        <dbReference type="Rhea" id="RHEA-COMP:10000"/>
        <dbReference type="Rhea" id="RHEA-COMP:10001"/>
        <dbReference type="Rhea" id="RHEA-COMP:10152"/>
        <dbReference type="Rhea" id="RHEA-COMP:10282"/>
        <dbReference type="ChEBI" id="CHEBI:17319"/>
        <dbReference type="ChEBI" id="CHEBI:33737"/>
        <dbReference type="ChEBI" id="CHEBI:33738"/>
        <dbReference type="ChEBI" id="CHEBI:57844"/>
        <dbReference type="ChEBI" id="CHEBI:57856"/>
        <dbReference type="ChEBI" id="CHEBI:59789"/>
        <dbReference type="ChEBI" id="CHEBI:74411"/>
        <dbReference type="ChEBI" id="CHEBI:74497"/>
        <dbReference type="EC" id="2.1.1.192"/>
    </reaction>
</comment>
<dbReference type="Proteomes" id="UP000030008">
    <property type="component" value="Unassembled WGS sequence"/>
</dbReference>
<evidence type="ECO:0000313" key="15">
    <source>
        <dbReference type="EMBL" id="MCR0232161.1"/>
    </source>
</evidence>
<evidence type="ECO:0000256" key="12">
    <source>
        <dbReference type="HAMAP-Rule" id="MF_01849"/>
    </source>
</evidence>
<dbReference type="GO" id="GO:0005737">
    <property type="term" value="C:cytoplasm"/>
    <property type="evidence" value="ECO:0007669"/>
    <property type="project" value="UniProtKB-SubCell"/>
</dbReference>
<feature type="binding site" evidence="12">
    <location>
        <position position="114"/>
    </location>
    <ligand>
        <name>[4Fe-4S] cluster</name>
        <dbReference type="ChEBI" id="CHEBI:49883"/>
        <note>4Fe-4S-S-AdoMet</note>
    </ligand>
</feature>
<dbReference type="GO" id="GO:0030488">
    <property type="term" value="P:tRNA methylation"/>
    <property type="evidence" value="ECO:0007669"/>
    <property type="project" value="UniProtKB-UniRule"/>
</dbReference>
<dbReference type="EMBL" id="CP048838">
    <property type="protein sequence ID" value="QJA02380.1"/>
    <property type="molecule type" value="Genomic_DNA"/>
</dbReference>
<reference evidence="15" key="4">
    <citation type="journal article" date="2022" name="Clin. Infect. Dis.">
        <title>Association between Clostridium innocuum and antibiotic-associated diarrhea in adults and children: A cross-sectional study and comparative genomics analysis.</title>
        <authorList>
            <person name="Cherny K.E."/>
            <person name="Muscat E.B."/>
            <person name="Balaji A."/>
            <person name="Mukherjee J."/>
            <person name="Ozer E.A."/>
            <person name="Angarone M.P."/>
            <person name="Hauser A.R."/>
            <person name="Sichel J.S."/>
            <person name="Amponsah E."/>
            <person name="Kociolek L.K."/>
        </authorList>
    </citation>
    <scope>NUCLEOTIDE SEQUENCE</scope>
    <source>
        <strain evidence="15">NU1-AC-029v</strain>
    </source>
</reference>
<dbReference type="HAMAP" id="MF_01849">
    <property type="entry name" value="RNA_methyltr_RlmN"/>
    <property type="match status" value="1"/>
</dbReference>
<comment type="catalytic activity">
    <reaction evidence="12">
        <text>adenosine(37) in tRNA + 2 reduced [2Fe-2S]-[ferredoxin] + 2 S-adenosyl-L-methionine = 2-methyladenosine(37) in tRNA + 5'-deoxyadenosine + L-methionine + 2 oxidized [2Fe-2S]-[ferredoxin] + S-adenosyl-L-homocysteine</text>
        <dbReference type="Rhea" id="RHEA:43332"/>
        <dbReference type="Rhea" id="RHEA-COMP:10000"/>
        <dbReference type="Rhea" id="RHEA-COMP:10001"/>
        <dbReference type="Rhea" id="RHEA-COMP:10162"/>
        <dbReference type="Rhea" id="RHEA-COMP:10485"/>
        <dbReference type="ChEBI" id="CHEBI:17319"/>
        <dbReference type="ChEBI" id="CHEBI:33737"/>
        <dbReference type="ChEBI" id="CHEBI:33738"/>
        <dbReference type="ChEBI" id="CHEBI:57844"/>
        <dbReference type="ChEBI" id="CHEBI:57856"/>
        <dbReference type="ChEBI" id="CHEBI:59789"/>
        <dbReference type="ChEBI" id="CHEBI:74411"/>
        <dbReference type="ChEBI" id="CHEBI:74497"/>
        <dbReference type="EC" id="2.1.1.192"/>
    </reaction>
</comment>
<reference evidence="17 19" key="3">
    <citation type="submission" date="2020-02" db="EMBL/GenBank/DDBJ databases">
        <authorList>
            <person name="Kociolek L.K."/>
            <person name="Ozer E.A."/>
        </authorList>
    </citation>
    <scope>NUCLEOTIDE SEQUENCE [LARGE SCALE GENOMIC DNA]</scope>
    <source>
        <strain evidence="17 19">ATCC 14501</strain>
    </source>
</reference>
<evidence type="ECO:0000313" key="19">
    <source>
        <dbReference type="Proteomes" id="UP000503330"/>
    </source>
</evidence>
<dbReference type="GO" id="GO:0002935">
    <property type="term" value="F:tRNA (adenine(37)-C2)-methyltransferase activity"/>
    <property type="evidence" value="ECO:0007669"/>
    <property type="project" value="UniProtKB-UniRule"/>
</dbReference>
<keyword evidence="10 12" id="KW-0408">Iron</keyword>
<feature type="binding site" evidence="12">
    <location>
        <begin position="160"/>
        <end position="161"/>
    </location>
    <ligand>
        <name>S-adenosyl-L-methionine</name>
        <dbReference type="ChEBI" id="CHEBI:59789"/>
    </ligand>
</feature>
<dbReference type="InterPro" id="IPR058240">
    <property type="entry name" value="rSAM_sf"/>
</dbReference>
<evidence type="ECO:0000313" key="14">
    <source>
        <dbReference type="EMBL" id="KGJ53239.1"/>
    </source>
</evidence>
<dbReference type="AlphaFoldDB" id="A0A099I5L0"/>
<dbReference type="PANTHER" id="PTHR30544">
    <property type="entry name" value="23S RRNA METHYLTRANSFERASE"/>
    <property type="match status" value="1"/>
</dbReference>
<keyword evidence="6 12" id="KW-0808">Transferase</keyword>
<comment type="miscellaneous">
    <text evidence="12">Reaction proceeds by a ping-pong mechanism involving intermediate methylation of a conserved cysteine residue.</text>
</comment>
<dbReference type="SFLD" id="SFLDS00029">
    <property type="entry name" value="Radical_SAM"/>
    <property type="match status" value="1"/>
</dbReference>
<evidence type="ECO:0000256" key="9">
    <source>
        <dbReference type="ARBA" id="ARBA00022723"/>
    </source>
</evidence>
<dbReference type="EC" id="2.1.1.192" evidence="12"/>
<dbReference type="Pfam" id="PF04055">
    <property type="entry name" value="Radical_SAM"/>
    <property type="match status" value="1"/>
</dbReference>
<dbReference type="GO" id="GO:0019843">
    <property type="term" value="F:rRNA binding"/>
    <property type="evidence" value="ECO:0007669"/>
    <property type="project" value="UniProtKB-UniRule"/>
</dbReference>
<dbReference type="Gene3D" id="1.10.150.530">
    <property type="match status" value="1"/>
</dbReference>
<dbReference type="InterPro" id="IPR007197">
    <property type="entry name" value="rSAM"/>
</dbReference>
<feature type="binding site" evidence="12">
    <location>
        <position position="291"/>
    </location>
    <ligand>
        <name>S-adenosyl-L-methionine</name>
        <dbReference type="ChEBI" id="CHEBI:59789"/>
    </ligand>
</feature>
<dbReference type="GeneID" id="61925489"/>
<keyword evidence="9 12" id="KW-0479">Metal-binding</keyword>
<sequence>MKSLYDFTYDQMGDMALEQGWKKFRAHQIFQWLYRKRAVSIDDMSDLSKDTRETLKQQFSLTPLKLRDKQVASDGTTKYLFALEDGSLIESVLMQFDYGKSICVTSQVGCNMACAFCASGLTKKKRNLTSGEMVAQVLYVQRDLDKQEDRLSHIVVMGTGEPFDNYEHVMNFLSTVNHDRGLGIGARHITISTCGVVPKIYEFAKEHTQYNLAISLHAPNNELRDRLMPVNRAYPLEELMEAIQYYARENNRRLTFEYILLRGVNDQKEHVAQLAKLLKGLNAYVNLIPYNAVDENGFQGVDHAHAMVFYDALMKQGVRCTIRKEHGADIDAACGQLRVKHLKKEQEGSRS</sequence>
<dbReference type="Proteomes" id="UP000604383">
    <property type="component" value="Unassembled WGS sequence"/>
</dbReference>
<keyword evidence="4 12" id="KW-0698">rRNA processing</keyword>
<dbReference type="InterPro" id="IPR004383">
    <property type="entry name" value="rRNA_lsu_MTrfase_RlmN/Cfr"/>
</dbReference>
<dbReference type="EMBL" id="WWTN01000034">
    <property type="protein sequence ID" value="MZH57355.1"/>
    <property type="molecule type" value="Genomic_DNA"/>
</dbReference>
<dbReference type="GO" id="GO:0051539">
    <property type="term" value="F:4 iron, 4 sulfur cluster binding"/>
    <property type="evidence" value="ECO:0007669"/>
    <property type="project" value="UniProtKB-UniRule"/>
</dbReference>
<keyword evidence="11 12" id="KW-0411">Iron-sulfur</keyword>
<dbReference type="InterPro" id="IPR040072">
    <property type="entry name" value="Methyltransferase_A"/>
</dbReference>
<evidence type="ECO:0000256" key="2">
    <source>
        <dbReference type="ARBA" id="ARBA00022485"/>
    </source>
</evidence>
<evidence type="ECO:0000256" key="10">
    <source>
        <dbReference type="ARBA" id="ARBA00023004"/>
    </source>
</evidence>
<feature type="binding site" evidence="12">
    <location>
        <begin position="215"/>
        <end position="217"/>
    </location>
    <ligand>
        <name>S-adenosyl-L-methionine</name>
        <dbReference type="ChEBI" id="CHEBI:59789"/>
    </ligand>
</feature>
<dbReference type="InterPro" id="IPR027492">
    <property type="entry name" value="RNA_MTrfase_RlmN"/>
</dbReference>
<dbReference type="GO" id="GO:0070475">
    <property type="term" value="P:rRNA base methylation"/>
    <property type="evidence" value="ECO:0007669"/>
    <property type="project" value="UniProtKB-UniRule"/>
</dbReference>
<dbReference type="InterPro" id="IPR013785">
    <property type="entry name" value="Aldolase_TIM"/>
</dbReference>
<protein>
    <recommendedName>
        <fullName evidence="12">Probable dual-specificity RNA methyltransferase RlmN</fullName>
        <ecNumber evidence="12">2.1.1.192</ecNumber>
    </recommendedName>
    <alternativeName>
        <fullName evidence="12">23S rRNA (adenine(2503)-C(2))-methyltransferase</fullName>
    </alternativeName>
    <alternativeName>
        <fullName evidence="12">23S rRNA m2A2503 methyltransferase</fullName>
    </alternativeName>
    <alternativeName>
        <fullName evidence="12">Ribosomal RNA large subunit methyltransferase N</fullName>
    </alternativeName>
    <alternativeName>
        <fullName evidence="12">tRNA (adenine(37)-C(2))-methyltransferase</fullName>
    </alternativeName>
    <alternativeName>
        <fullName evidence="12">tRNA m2A37 methyltransferase</fullName>
    </alternativeName>
</protein>
<evidence type="ECO:0000256" key="1">
    <source>
        <dbReference type="ARBA" id="ARBA00004496"/>
    </source>
</evidence>
<evidence type="ECO:0000313" key="17">
    <source>
        <dbReference type="EMBL" id="QJA02380.1"/>
    </source>
</evidence>
<evidence type="ECO:0000313" key="18">
    <source>
        <dbReference type="Proteomes" id="UP000030008"/>
    </source>
</evidence>
<keyword evidence="8 12" id="KW-0819">tRNA processing</keyword>
<comment type="function">
    <text evidence="12">Specifically methylates position 2 of adenine 2503 in 23S rRNA and position 2 of adenine 37 in tRNAs.</text>
</comment>
<feature type="binding site" evidence="12">
    <location>
        <position position="192"/>
    </location>
    <ligand>
        <name>S-adenosyl-L-methionine</name>
        <dbReference type="ChEBI" id="CHEBI:59789"/>
    </ligand>
</feature>
<gene>
    <name evidence="12 15" type="primary">rlmN</name>
    <name evidence="14" type="ORF">CIAN88_10360</name>
    <name evidence="17" type="ORF">G4D54_08090</name>
    <name evidence="16" type="ORF">GT664_16780</name>
    <name evidence="15" type="ORF">MKC95_05170</name>
</gene>
<evidence type="ECO:0000313" key="16">
    <source>
        <dbReference type="EMBL" id="MZH57355.1"/>
    </source>
</evidence>
<dbReference type="SFLD" id="SFLDF00275">
    <property type="entry name" value="adenosine_C2_methyltransferase"/>
    <property type="match status" value="1"/>
</dbReference>
<feature type="binding site" evidence="12">
    <location>
        <position position="110"/>
    </location>
    <ligand>
        <name>[4Fe-4S] cluster</name>
        <dbReference type="ChEBI" id="CHEBI:49883"/>
        <note>4Fe-4S-S-AdoMet</note>
    </ligand>
</feature>
<dbReference type="PIRSF" id="PIRSF006004">
    <property type="entry name" value="CHP00048"/>
    <property type="match status" value="1"/>
</dbReference>
<evidence type="ECO:0000256" key="4">
    <source>
        <dbReference type="ARBA" id="ARBA00022552"/>
    </source>
</evidence>
<comment type="cofactor">
    <cofactor evidence="12">
        <name>[4Fe-4S] cluster</name>
        <dbReference type="ChEBI" id="CHEBI:49883"/>
    </cofactor>
    <text evidence="12">Binds 1 [4Fe-4S] cluster. The cluster is coordinated with 3 cysteines and an exchangeable S-adenosyl-L-methionine.</text>
</comment>
<organism evidence="14 18">
    <name type="scientific">Clostridium innocuum</name>
    <dbReference type="NCBI Taxonomy" id="1522"/>
    <lineage>
        <taxon>Bacteria</taxon>
        <taxon>Bacillati</taxon>
        <taxon>Bacillota</taxon>
        <taxon>Clostridia</taxon>
        <taxon>Eubacteriales</taxon>
        <taxon>Clostridiaceae</taxon>
        <taxon>Clostridium</taxon>
    </lineage>
</organism>